<sequence>MMKSFPSKIDRWLKEMKNISSSSEQSKDLLNFSEDPEILFKYIKVAAKAGQIDKVERVTRESNFYNPEKTKKFLIKAKLRDAQPLINVCDRFGFVPELTQYLYSNNMLSDIEGYAQKVNPGNAPLVVGQLLDDKCPEDFINGLILSSRSLLTIEPLVAEFEKRNRLQLLTQFLEHLGSEGSQDIHVHNALGKIIIDSNNNPEHFLTTNPYYDSRVVGKYCEERDPTLAVVAYRRGQCDKELINVTNKHALFKQQARYVVERMDGDLWDMVLNPENEFRRQLIDQVESTEGNSLHQRRSWIPRRPINAN</sequence>
<name>A0ACC0PQN5_RHOML</name>
<accession>A0ACC0PQN5</accession>
<dbReference type="Proteomes" id="UP001062846">
    <property type="component" value="Chromosome 2"/>
</dbReference>
<reference evidence="1" key="1">
    <citation type="submission" date="2022-02" db="EMBL/GenBank/DDBJ databases">
        <title>Plant Genome Project.</title>
        <authorList>
            <person name="Zhang R.-G."/>
        </authorList>
    </citation>
    <scope>NUCLEOTIDE SEQUENCE</scope>
    <source>
        <strain evidence="1">AT1</strain>
    </source>
</reference>
<gene>
    <name evidence="1" type="ORF">RHMOL_Rhmol02G0072600</name>
</gene>
<evidence type="ECO:0000313" key="2">
    <source>
        <dbReference type="Proteomes" id="UP001062846"/>
    </source>
</evidence>
<dbReference type="EMBL" id="CM046389">
    <property type="protein sequence ID" value="KAI8566828.1"/>
    <property type="molecule type" value="Genomic_DNA"/>
</dbReference>
<evidence type="ECO:0000313" key="1">
    <source>
        <dbReference type="EMBL" id="KAI8566828.1"/>
    </source>
</evidence>
<keyword evidence="2" id="KW-1185">Reference proteome</keyword>
<proteinExistence type="predicted"/>
<comment type="caution">
    <text evidence="1">The sequence shown here is derived from an EMBL/GenBank/DDBJ whole genome shotgun (WGS) entry which is preliminary data.</text>
</comment>
<protein>
    <submittedName>
        <fullName evidence="1">Uncharacterized protein</fullName>
    </submittedName>
</protein>
<organism evidence="1 2">
    <name type="scientific">Rhododendron molle</name>
    <name type="common">Chinese azalea</name>
    <name type="synonym">Azalea mollis</name>
    <dbReference type="NCBI Taxonomy" id="49168"/>
    <lineage>
        <taxon>Eukaryota</taxon>
        <taxon>Viridiplantae</taxon>
        <taxon>Streptophyta</taxon>
        <taxon>Embryophyta</taxon>
        <taxon>Tracheophyta</taxon>
        <taxon>Spermatophyta</taxon>
        <taxon>Magnoliopsida</taxon>
        <taxon>eudicotyledons</taxon>
        <taxon>Gunneridae</taxon>
        <taxon>Pentapetalae</taxon>
        <taxon>asterids</taxon>
        <taxon>Ericales</taxon>
        <taxon>Ericaceae</taxon>
        <taxon>Ericoideae</taxon>
        <taxon>Rhodoreae</taxon>
        <taxon>Rhododendron</taxon>
    </lineage>
</organism>